<name>A0AAV2YWZ5_9STRA</name>
<dbReference type="PANTHER" id="PTHR10772:SF0">
    <property type="entry name" value="10 KDA HEAT SHOCK PROTEIN, MITOCHONDRIAL"/>
    <property type="match status" value="1"/>
</dbReference>
<comment type="similarity">
    <text evidence="1 3">Belongs to the GroES chaperonin family.</text>
</comment>
<dbReference type="GO" id="GO:0044183">
    <property type="term" value="F:protein folding chaperone"/>
    <property type="evidence" value="ECO:0007669"/>
    <property type="project" value="InterPro"/>
</dbReference>
<evidence type="ECO:0000256" key="1">
    <source>
        <dbReference type="ARBA" id="ARBA00006975"/>
    </source>
</evidence>
<keyword evidence="5" id="KW-1185">Reference proteome</keyword>
<dbReference type="PANTHER" id="PTHR10772">
    <property type="entry name" value="10 KDA HEAT SHOCK PROTEIN"/>
    <property type="match status" value="1"/>
</dbReference>
<evidence type="ECO:0000313" key="5">
    <source>
        <dbReference type="Proteomes" id="UP001146120"/>
    </source>
</evidence>
<dbReference type="HAMAP" id="MF_00580">
    <property type="entry name" value="CH10"/>
    <property type="match status" value="1"/>
</dbReference>
<organism evidence="4 5">
    <name type="scientific">Lagenidium giganteum</name>
    <dbReference type="NCBI Taxonomy" id="4803"/>
    <lineage>
        <taxon>Eukaryota</taxon>
        <taxon>Sar</taxon>
        <taxon>Stramenopiles</taxon>
        <taxon>Oomycota</taxon>
        <taxon>Peronosporomycetes</taxon>
        <taxon>Pythiales</taxon>
        <taxon>Pythiaceae</taxon>
    </lineage>
</organism>
<dbReference type="GO" id="GO:0005739">
    <property type="term" value="C:mitochondrion"/>
    <property type="evidence" value="ECO:0007669"/>
    <property type="project" value="TreeGrafter"/>
</dbReference>
<dbReference type="SUPFAM" id="SSF50129">
    <property type="entry name" value="GroES-like"/>
    <property type="match status" value="1"/>
</dbReference>
<sequence>MQSSLRKLIPFGNRVLVKRFEVVAKTASGIYLPDANQAKQNEGEVVAVGPGLRTQDGNLIPVQSAVGDKVLLPEYGGSVVKLGEEDFHLFRDDDILGKLDN</sequence>
<reference evidence="4" key="2">
    <citation type="journal article" date="2023" name="Microbiol Resour">
        <title>Decontamination and Annotation of the Draft Genome Sequence of the Oomycete Lagenidium giganteum ARSEF 373.</title>
        <authorList>
            <person name="Morgan W.R."/>
            <person name="Tartar A."/>
        </authorList>
    </citation>
    <scope>NUCLEOTIDE SEQUENCE</scope>
    <source>
        <strain evidence="4">ARSEF 373</strain>
    </source>
</reference>
<dbReference type="GO" id="GO:0051087">
    <property type="term" value="F:protein-folding chaperone binding"/>
    <property type="evidence" value="ECO:0007669"/>
    <property type="project" value="TreeGrafter"/>
</dbReference>
<dbReference type="GO" id="GO:0051082">
    <property type="term" value="F:unfolded protein binding"/>
    <property type="evidence" value="ECO:0007669"/>
    <property type="project" value="TreeGrafter"/>
</dbReference>
<keyword evidence="2 3" id="KW-0143">Chaperone</keyword>
<accession>A0AAV2YWZ5</accession>
<dbReference type="Gene3D" id="2.30.33.40">
    <property type="entry name" value="GroES chaperonin"/>
    <property type="match status" value="1"/>
</dbReference>
<evidence type="ECO:0000313" key="4">
    <source>
        <dbReference type="EMBL" id="DAZ97718.1"/>
    </source>
</evidence>
<reference evidence="4" key="1">
    <citation type="submission" date="2022-11" db="EMBL/GenBank/DDBJ databases">
        <authorList>
            <person name="Morgan W.R."/>
            <person name="Tartar A."/>
        </authorList>
    </citation>
    <scope>NUCLEOTIDE SEQUENCE</scope>
    <source>
        <strain evidence="4">ARSEF 373</strain>
    </source>
</reference>
<dbReference type="GO" id="GO:0005524">
    <property type="term" value="F:ATP binding"/>
    <property type="evidence" value="ECO:0007669"/>
    <property type="project" value="InterPro"/>
</dbReference>
<dbReference type="Proteomes" id="UP001146120">
    <property type="component" value="Unassembled WGS sequence"/>
</dbReference>
<dbReference type="AlphaFoldDB" id="A0AAV2YWZ5"/>
<evidence type="ECO:0008006" key="6">
    <source>
        <dbReference type="Google" id="ProtNLM"/>
    </source>
</evidence>
<dbReference type="FunFam" id="2.30.33.40:FF:000002">
    <property type="entry name" value="10 kDa chaperonin, mitochondrial"/>
    <property type="match status" value="1"/>
</dbReference>
<comment type="caution">
    <text evidence="4">The sequence shown here is derived from an EMBL/GenBank/DDBJ whole genome shotgun (WGS) entry which is preliminary data.</text>
</comment>
<gene>
    <name evidence="4" type="ORF">N0F65_009617</name>
</gene>
<dbReference type="Pfam" id="PF00166">
    <property type="entry name" value="Cpn10"/>
    <property type="match status" value="1"/>
</dbReference>
<protein>
    <recommendedName>
        <fullName evidence="6">Chaperonin 10</fullName>
    </recommendedName>
</protein>
<dbReference type="InterPro" id="IPR011032">
    <property type="entry name" value="GroES-like_sf"/>
</dbReference>
<dbReference type="GO" id="GO:0046872">
    <property type="term" value="F:metal ion binding"/>
    <property type="evidence" value="ECO:0007669"/>
    <property type="project" value="TreeGrafter"/>
</dbReference>
<dbReference type="CDD" id="cd00320">
    <property type="entry name" value="cpn10"/>
    <property type="match status" value="1"/>
</dbReference>
<dbReference type="SMART" id="SM00883">
    <property type="entry name" value="Cpn10"/>
    <property type="match status" value="1"/>
</dbReference>
<dbReference type="InterPro" id="IPR020818">
    <property type="entry name" value="Chaperonin_GroES"/>
</dbReference>
<dbReference type="EMBL" id="DAKRPA010000127">
    <property type="protein sequence ID" value="DAZ97718.1"/>
    <property type="molecule type" value="Genomic_DNA"/>
</dbReference>
<evidence type="ECO:0000256" key="2">
    <source>
        <dbReference type="ARBA" id="ARBA00023186"/>
    </source>
</evidence>
<dbReference type="InterPro" id="IPR037124">
    <property type="entry name" value="Chaperonin_GroES_sf"/>
</dbReference>
<dbReference type="PRINTS" id="PR00297">
    <property type="entry name" value="CHAPERONIN10"/>
</dbReference>
<evidence type="ECO:0000256" key="3">
    <source>
        <dbReference type="RuleBase" id="RU003479"/>
    </source>
</evidence>
<proteinExistence type="inferred from homology"/>